<sequence>MELFKMVVQMNFKLRLDKYQLMEKLKSQTNRLQLRSEDGDLDLSTGTPVLKPVLRWSAAVRARLDRAMFNSSWQDNMPGTIVRHLPRGVSDHSLLLVCQNIVAKFPSRFIFQDIWASHDSFMSMVSSAWQGVEQKLYAFDTLLCRLRAVKLALRAWNKEVFCNLQESIYAAESIVSKIEQEFDLNPSEANRLAITGQTSKGVAIGLLGIGYPGRSKKVVWGLENSRWVLGDGKDIDILRHNWVGNAPLISYLPTLSQYPFTVVKDVAVHLEHPLRSHAIIRRVMENVSICAKRFDSKTKSVGSIVSDIRYAINVAIQGMIFKEECSLHSLGILQMFGIKPTVKLKVPKLVRWIPPQHGFSLNVDGACKGNPGPCGGGGCVRDSNGDSHLSFVFFYGQGNSMIAEVRVLCDGLRLAEHYGLNFTYVYSDSLVLVQSFYSDKCPSWKCSWLWRMA</sequence>
<protein>
    <recommendedName>
        <fullName evidence="1">RNase H type-1 domain-containing protein</fullName>
    </recommendedName>
</protein>
<dbReference type="Pfam" id="PF13456">
    <property type="entry name" value="RVT_3"/>
    <property type="match status" value="1"/>
</dbReference>
<dbReference type="SUPFAM" id="SSF53098">
    <property type="entry name" value="Ribonuclease H-like"/>
    <property type="match status" value="1"/>
</dbReference>
<dbReference type="InterPro" id="IPR036397">
    <property type="entry name" value="RNaseH_sf"/>
</dbReference>
<name>A0A843WWW3_COLES</name>
<dbReference type="Proteomes" id="UP000652761">
    <property type="component" value="Unassembled WGS sequence"/>
</dbReference>
<dbReference type="GO" id="GO:0003676">
    <property type="term" value="F:nucleic acid binding"/>
    <property type="evidence" value="ECO:0007669"/>
    <property type="project" value="InterPro"/>
</dbReference>
<comment type="caution">
    <text evidence="2">The sequence shown here is derived from an EMBL/GenBank/DDBJ whole genome shotgun (WGS) entry which is preliminary data.</text>
</comment>
<dbReference type="GO" id="GO:0004523">
    <property type="term" value="F:RNA-DNA hybrid ribonuclease activity"/>
    <property type="evidence" value="ECO:0007669"/>
    <property type="project" value="InterPro"/>
</dbReference>
<dbReference type="InterPro" id="IPR053151">
    <property type="entry name" value="RNase_H-like"/>
</dbReference>
<proteinExistence type="predicted"/>
<organism evidence="2 3">
    <name type="scientific">Colocasia esculenta</name>
    <name type="common">Wild taro</name>
    <name type="synonym">Arum esculentum</name>
    <dbReference type="NCBI Taxonomy" id="4460"/>
    <lineage>
        <taxon>Eukaryota</taxon>
        <taxon>Viridiplantae</taxon>
        <taxon>Streptophyta</taxon>
        <taxon>Embryophyta</taxon>
        <taxon>Tracheophyta</taxon>
        <taxon>Spermatophyta</taxon>
        <taxon>Magnoliopsida</taxon>
        <taxon>Liliopsida</taxon>
        <taxon>Araceae</taxon>
        <taxon>Aroideae</taxon>
        <taxon>Colocasieae</taxon>
        <taxon>Colocasia</taxon>
    </lineage>
</organism>
<dbReference type="PANTHER" id="PTHR47723:SF19">
    <property type="entry name" value="POLYNUCLEOTIDYL TRANSFERASE, RIBONUCLEASE H-LIKE SUPERFAMILY PROTEIN"/>
    <property type="match status" value="1"/>
</dbReference>
<evidence type="ECO:0000313" key="2">
    <source>
        <dbReference type="EMBL" id="MQM12637.1"/>
    </source>
</evidence>
<gene>
    <name evidence="2" type="ORF">Taro_045558</name>
</gene>
<dbReference type="PANTHER" id="PTHR47723">
    <property type="entry name" value="OS05G0353850 PROTEIN"/>
    <property type="match status" value="1"/>
</dbReference>
<feature type="domain" description="RNase H type-1" evidence="1">
    <location>
        <begin position="362"/>
        <end position="438"/>
    </location>
</feature>
<dbReference type="Gene3D" id="3.30.420.10">
    <property type="entry name" value="Ribonuclease H-like superfamily/Ribonuclease H"/>
    <property type="match status" value="1"/>
</dbReference>
<evidence type="ECO:0000313" key="3">
    <source>
        <dbReference type="Proteomes" id="UP000652761"/>
    </source>
</evidence>
<dbReference type="AlphaFoldDB" id="A0A843WWW3"/>
<evidence type="ECO:0000259" key="1">
    <source>
        <dbReference type="Pfam" id="PF13456"/>
    </source>
</evidence>
<reference evidence="2" key="1">
    <citation type="submission" date="2017-07" db="EMBL/GenBank/DDBJ databases">
        <title>Taro Niue Genome Assembly and Annotation.</title>
        <authorList>
            <person name="Atibalentja N."/>
            <person name="Keating K."/>
            <person name="Fields C.J."/>
        </authorList>
    </citation>
    <scope>NUCLEOTIDE SEQUENCE</scope>
    <source>
        <strain evidence="2">Niue_2</strain>
        <tissue evidence="2">Leaf</tissue>
    </source>
</reference>
<dbReference type="EMBL" id="NMUH01005386">
    <property type="protein sequence ID" value="MQM12637.1"/>
    <property type="molecule type" value="Genomic_DNA"/>
</dbReference>
<dbReference type="InterPro" id="IPR002156">
    <property type="entry name" value="RNaseH_domain"/>
</dbReference>
<accession>A0A843WWW3</accession>
<dbReference type="InterPro" id="IPR012337">
    <property type="entry name" value="RNaseH-like_sf"/>
</dbReference>
<keyword evidence="3" id="KW-1185">Reference proteome</keyword>